<dbReference type="AlphaFoldDB" id="A0A5M3XIP7"/>
<keyword evidence="3" id="KW-1185">Reference proteome</keyword>
<sequence length="164" mass="17840">MSEDPTTISELEADLDDLGDALAELGRVRDPVLARQLARLVTAVAIEATRSSRLTKILTAAIAVPIKDAANVSEGESPSTKPRPHRRTPGVLDPFVIFSEVGESGLHDRLAALDLEQLRDIVAEHGMDHDRLAMRWKDPDRVIGRIVEKVSARASKGSAFRSNS</sequence>
<gene>
    <name evidence="2" type="ORF">Aple_042510</name>
</gene>
<dbReference type="EMBL" id="BLAF01000022">
    <property type="protein sequence ID" value="GES21355.1"/>
    <property type="molecule type" value="Genomic_DNA"/>
</dbReference>
<organism evidence="2 3">
    <name type="scientific">Acrocarpospora pleiomorpha</name>
    <dbReference type="NCBI Taxonomy" id="90975"/>
    <lineage>
        <taxon>Bacteria</taxon>
        <taxon>Bacillati</taxon>
        <taxon>Actinomycetota</taxon>
        <taxon>Actinomycetes</taxon>
        <taxon>Streptosporangiales</taxon>
        <taxon>Streptosporangiaceae</taxon>
        <taxon>Acrocarpospora</taxon>
    </lineage>
</organism>
<proteinExistence type="predicted"/>
<dbReference type="RefSeq" id="WP_218038435.1">
    <property type="nucleotide sequence ID" value="NZ_BAAAHM010000014.1"/>
</dbReference>
<reference evidence="2 3" key="1">
    <citation type="submission" date="2019-10" db="EMBL/GenBank/DDBJ databases">
        <title>Whole genome shotgun sequence of Acrocarpospora pleiomorpha NBRC 16267.</title>
        <authorList>
            <person name="Ichikawa N."/>
            <person name="Kimura A."/>
            <person name="Kitahashi Y."/>
            <person name="Komaki H."/>
            <person name="Oguchi A."/>
        </authorList>
    </citation>
    <scope>NUCLEOTIDE SEQUENCE [LARGE SCALE GENOMIC DNA]</scope>
    <source>
        <strain evidence="2 3">NBRC 16267</strain>
    </source>
</reference>
<name>A0A5M3XIP7_9ACTN</name>
<feature type="region of interest" description="Disordered" evidence="1">
    <location>
        <begin position="69"/>
        <end position="89"/>
    </location>
</feature>
<dbReference type="Proteomes" id="UP000377595">
    <property type="component" value="Unassembled WGS sequence"/>
</dbReference>
<accession>A0A5M3XIP7</accession>
<protein>
    <submittedName>
        <fullName evidence="2">Uncharacterized protein</fullName>
    </submittedName>
</protein>
<evidence type="ECO:0000256" key="1">
    <source>
        <dbReference type="SAM" id="MobiDB-lite"/>
    </source>
</evidence>
<evidence type="ECO:0000313" key="3">
    <source>
        <dbReference type="Proteomes" id="UP000377595"/>
    </source>
</evidence>
<comment type="caution">
    <text evidence="2">The sequence shown here is derived from an EMBL/GenBank/DDBJ whole genome shotgun (WGS) entry which is preliminary data.</text>
</comment>
<evidence type="ECO:0000313" key="2">
    <source>
        <dbReference type="EMBL" id="GES21355.1"/>
    </source>
</evidence>